<dbReference type="RefSeq" id="WP_344722031.1">
    <property type="nucleotide sequence ID" value="NZ_BAAAYG010000014.1"/>
</dbReference>
<evidence type="ECO:0000259" key="2">
    <source>
        <dbReference type="PROSITE" id="PS50943"/>
    </source>
</evidence>
<dbReference type="PANTHER" id="PTHR46797:SF1">
    <property type="entry name" value="METHYLPHOSPHONATE SYNTHASE"/>
    <property type="match status" value="1"/>
</dbReference>
<sequence>MDALAQVGLRLRAARTARGWTLDRLARAAGVSASTISRLESGRRQASLELLLPLTRSLGIGVDDLIAVEPGDPRVRRDGWRQEEMHVQPLSPESAPVQAMKLTYAPRPPLPAEELHSHPGHDWCYVISGRLRLQLGEREILLHPGEAAEFDTVTPHAFSAPGPESAEVIGIFNESGEHVRTRVTSEP</sequence>
<evidence type="ECO:0000313" key="4">
    <source>
        <dbReference type="Proteomes" id="UP001501736"/>
    </source>
</evidence>
<dbReference type="SUPFAM" id="SSF47413">
    <property type="entry name" value="lambda repressor-like DNA-binding domains"/>
    <property type="match status" value="1"/>
</dbReference>
<dbReference type="InterPro" id="IPR014710">
    <property type="entry name" value="RmlC-like_jellyroll"/>
</dbReference>
<dbReference type="InterPro" id="IPR050807">
    <property type="entry name" value="TransReg_Diox_bact_type"/>
</dbReference>
<dbReference type="SUPFAM" id="SSF51182">
    <property type="entry name" value="RmlC-like cupins"/>
    <property type="match status" value="1"/>
</dbReference>
<dbReference type="PANTHER" id="PTHR46797">
    <property type="entry name" value="HTH-TYPE TRANSCRIPTIONAL REGULATOR"/>
    <property type="match status" value="1"/>
</dbReference>
<accession>A0ABP6RF59</accession>
<dbReference type="Proteomes" id="UP001501736">
    <property type="component" value="Unassembled WGS sequence"/>
</dbReference>
<comment type="caution">
    <text evidence="3">The sequence shown here is derived from an EMBL/GenBank/DDBJ whole genome shotgun (WGS) entry which is preliminary data.</text>
</comment>
<dbReference type="SMART" id="SM00530">
    <property type="entry name" value="HTH_XRE"/>
    <property type="match status" value="1"/>
</dbReference>
<dbReference type="Pfam" id="PF01381">
    <property type="entry name" value="HTH_3"/>
    <property type="match status" value="1"/>
</dbReference>
<dbReference type="InterPro" id="IPR001387">
    <property type="entry name" value="Cro/C1-type_HTH"/>
</dbReference>
<proteinExistence type="predicted"/>
<keyword evidence="4" id="KW-1185">Reference proteome</keyword>
<feature type="domain" description="HTH cro/C1-type" evidence="2">
    <location>
        <begin position="11"/>
        <end position="65"/>
    </location>
</feature>
<evidence type="ECO:0000313" key="3">
    <source>
        <dbReference type="EMBL" id="GAA3288005.1"/>
    </source>
</evidence>
<reference evidence="4" key="1">
    <citation type="journal article" date="2019" name="Int. J. Syst. Evol. Microbiol.">
        <title>The Global Catalogue of Microorganisms (GCM) 10K type strain sequencing project: providing services to taxonomists for standard genome sequencing and annotation.</title>
        <authorList>
            <consortium name="The Broad Institute Genomics Platform"/>
            <consortium name="The Broad Institute Genome Sequencing Center for Infectious Disease"/>
            <person name="Wu L."/>
            <person name="Ma J."/>
        </authorList>
    </citation>
    <scope>NUCLEOTIDE SEQUENCE [LARGE SCALE GENOMIC DNA]</scope>
    <source>
        <strain evidence="4">JCM 11483</strain>
    </source>
</reference>
<dbReference type="Pfam" id="PF07883">
    <property type="entry name" value="Cupin_2"/>
    <property type="match status" value="1"/>
</dbReference>
<organism evidence="3 4">
    <name type="scientific">Nesterenkonia halobia</name>
    <dbReference type="NCBI Taxonomy" id="37922"/>
    <lineage>
        <taxon>Bacteria</taxon>
        <taxon>Bacillati</taxon>
        <taxon>Actinomycetota</taxon>
        <taxon>Actinomycetes</taxon>
        <taxon>Micrococcales</taxon>
        <taxon>Micrococcaceae</taxon>
        <taxon>Nesterenkonia</taxon>
    </lineage>
</organism>
<dbReference type="EMBL" id="BAAAYG010000014">
    <property type="protein sequence ID" value="GAA3288005.1"/>
    <property type="molecule type" value="Genomic_DNA"/>
</dbReference>
<name>A0ABP6RF59_9MICC</name>
<dbReference type="Gene3D" id="1.10.260.40">
    <property type="entry name" value="lambda repressor-like DNA-binding domains"/>
    <property type="match status" value="1"/>
</dbReference>
<dbReference type="CDD" id="cd00093">
    <property type="entry name" value="HTH_XRE"/>
    <property type="match status" value="1"/>
</dbReference>
<dbReference type="Gene3D" id="2.60.120.10">
    <property type="entry name" value="Jelly Rolls"/>
    <property type="match status" value="1"/>
</dbReference>
<keyword evidence="1" id="KW-0238">DNA-binding</keyword>
<dbReference type="PROSITE" id="PS50943">
    <property type="entry name" value="HTH_CROC1"/>
    <property type="match status" value="1"/>
</dbReference>
<gene>
    <name evidence="3" type="ORF">GCM10020260_25650</name>
</gene>
<dbReference type="CDD" id="cd02209">
    <property type="entry name" value="cupin_XRE_C"/>
    <property type="match status" value="1"/>
</dbReference>
<dbReference type="InterPro" id="IPR013096">
    <property type="entry name" value="Cupin_2"/>
</dbReference>
<evidence type="ECO:0000256" key="1">
    <source>
        <dbReference type="ARBA" id="ARBA00023125"/>
    </source>
</evidence>
<dbReference type="InterPro" id="IPR011051">
    <property type="entry name" value="RmlC_Cupin_sf"/>
</dbReference>
<protein>
    <submittedName>
        <fullName evidence="3">XRE family transcriptional regulator</fullName>
    </submittedName>
</protein>
<dbReference type="InterPro" id="IPR010982">
    <property type="entry name" value="Lambda_DNA-bd_dom_sf"/>
</dbReference>